<evidence type="ECO:0000313" key="2">
    <source>
        <dbReference type="EMBL" id="KAK1408655.1"/>
    </source>
</evidence>
<dbReference type="Proteomes" id="UP001229421">
    <property type="component" value="Unassembled WGS sequence"/>
</dbReference>
<gene>
    <name evidence="2" type="ORF">QVD17_40623</name>
</gene>
<keyword evidence="3" id="KW-1185">Reference proteome</keyword>
<feature type="compositionally biased region" description="Polar residues" evidence="1">
    <location>
        <begin position="1"/>
        <end position="12"/>
    </location>
</feature>
<feature type="compositionally biased region" description="Low complexity" evidence="1">
    <location>
        <begin position="13"/>
        <end position="24"/>
    </location>
</feature>
<evidence type="ECO:0000313" key="3">
    <source>
        <dbReference type="Proteomes" id="UP001229421"/>
    </source>
</evidence>
<protein>
    <submittedName>
        <fullName evidence="2">Uncharacterized protein</fullName>
    </submittedName>
</protein>
<evidence type="ECO:0000256" key="1">
    <source>
        <dbReference type="SAM" id="MobiDB-lite"/>
    </source>
</evidence>
<comment type="caution">
    <text evidence="2">The sequence shown here is derived from an EMBL/GenBank/DDBJ whole genome shotgun (WGS) entry which is preliminary data.</text>
</comment>
<reference evidence="2" key="1">
    <citation type="journal article" date="2023" name="bioRxiv">
        <title>Improved chromosome-level genome assembly for marigold (Tagetes erecta).</title>
        <authorList>
            <person name="Jiang F."/>
            <person name="Yuan L."/>
            <person name="Wang S."/>
            <person name="Wang H."/>
            <person name="Xu D."/>
            <person name="Wang A."/>
            <person name="Fan W."/>
        </authorList>
    </citation>
    <scope>NUCLEOTIDE SEQUENCE</scope>
    <source>
        <strain evidence="2">WSJ</strain>
        <tissue evidence="2">Leaf</tissue>
    </source>
</reference>
<proteinExistence type="predicted"/>
<organism evidence="2 3">
    <name type="scientific">Tagetes erecta</name>
    <name type="common">African marigold</name>
    <dbReference type="NCBI Taxonomy" id="13708"/>
    <lineage>
        <taxon>Eukaryota</taxon>
        <taxon>Viridiplantae</taxon>
        <taxon>Streptophyta</taxon>
        <taxon>Embryophyta</taxon>
        <taxon>Tracheophyta</taxon>
        <taxon>Spermatophyta</taxon>
        <taxon>Magnoliopsida</taxon>
        <taxon>eudicotyledons</taxon>
        <taxon>Gunneridae</taxon>
        <taxon>Pentapetalae</taxon>
        <taxon>asterids</taxon>
        <taxon>campanulids</taxon>
        <taxon>Asterales</taxon>
        <taxon>Asteraceae</taxon>
        <taxon>Asteroideae</taxon>
        <taxon>Heliantheae alliance</taxon>
        <taxon>Tageteae</taxon>
        <taxon>Tagetes</taxon>
    </lineage>
</organism>
<name>A0AAD8JW51_TARER</name>
<dbReference type="AlphaFoldDB" id="A0AAD8JW51"/>
<sequence>MDSNSTSSQPNGDDTTTSRSQTDTNRYNHRSSSALESSNFIGKHRLAAIISQQIQIMQCTYRLISSVELRADALLPVYEFVLFLIVFVDLITKY</sequence>
<dbReference type="EMBL" id="JAUHHV010000011">
    <property type="protein sequence ID" value="KAK1408655.1"/>
    <property type="molecule type" value="Genomic_DNA"/>
</dbReference>
<accession>A0AAD8JW51</accession>
<feature type="region of interest" description="Disordered" evidence="1">
    <location>
        <begin position="1"/>
        <end position="35"/>
    </location>
</feature>